<proteinExistence type="predicted"/>
<dbReference type="AlphaFoldDB" id="A0A7S0BTX2"/>
<protein>
    <submittedName>
        <fullName evidence="1">Uncharacterized protein</fullName>
    </submittedName>
</protein>
<sequence>MAFVGGFDVGRQRLQGVGTRNDSLCKVQMGLPLELLAGDDQSGRKWLQCAPSPTKKEFRVGTVQTGRKKKKADRIRREEDIFCKYMTLRRQLTPWSEFFREEHGRTPSLRDVQEAGVPGLLEKFSEYVEIRDHFWSME</sequence>
<organism evidence="1">
    <name type="scientific">Rhodosorus marinus</name>
    <dbReference type="NCBI Taxonomy" id="101924"/>
    <lineage>
        <taxon>Eukaryota</taxon>
        <taxon>Rhodophyta</taxon>
        <taxon>Stylonematophyceae</taxon>
        <taxon>Stylonematales</taxon>
        <taxon>Stylonemataceae</taxon>
        <taxon>Rhodosorus</taxon>
    </lineage>
</organism>
<accession>A0A7S0BTX2</accession>
<gene>
    <name evidence="1" type="ORF">RMAR0315_LOCUS12987</name>
</gene>
<name>A0A7S0BTX2_9RHOD</name>
<reference evidence="1" key="1">
    <citation type="submission" date="2021-01" db="EMBL/GenBank/DDBJ databases">
        <authorList>
            <person name="Corre E."/>
            <person name="Pelletier E."/>
            <person name="Niang G."/>
            <person name="Scheremetjew M."/>
            <person name="Finn R."/>
            <person name="Kale V."/>
            <person name="Holt S."/>
            <person name="Cochrane G."/>
            <person name="Meng A."/>
            <person name="Brown T."/>
            <person name="Cohen L."/>
        </authorList>
    </citation>
    <scope>NUCLEOTIDE SEQUENCE</scope>
    <source>
        <strain evidence="1">UTEX LB 2760</strain>
    </source>
</reference>
<dbReference type="Gene3D" id="1.10.10.1460">
    <property type="match status" value="1"/>
</dbReference>
<evidence type="ECO:0000313" key="1">
    <source>
        <dbReference type="EMBL" id="CAD8402982.1"/>
    </source>
</evidence>
<dbReference type="EMBL" id="HBEK01023697">
    <property type="protein sequence ID" value="CAD8402982.1"/>
    <property type="molecule type" value="Transcribed_RNA"/>
</dbReference>